<comment type="cofactor">
    <cofactor evidence="1">
        <name>[4Fe-4S] cluster</name>
        <dbReference type="ChEBI" id="CHEBI:49883"/>
    </cofactor>
</comment>
<dbReference type="FunFam" id="3.40.50.10800:FF:000003">
    <property type="entry name" value="Quinolinate synthase A"/>
    <property type="match status" value="1"/>
</dbReference>
<dbReference type="GO" id="GO:0051539">
    <property type="term" value="F:4 iron, 4 sulfur cluster binding"/>
    <property type="evidence" value="ECO:0007669"/>
    <property type="project" value="UniProtKB-KW"/>
</dbReference>
<dbReference type="GO" id="GO:0034628">
    <property type="term" value="P:'de novo' NAD+ biosynthetic process from L-aspartate"/>
    <property type="evidence" value="ECO:0007669"/>
    <property type="project" value="TreeGrafter"/>
</dbReference>
<dbReference type="NCBIfam" id="NF006878">
    <property type="entry name" value="PRK09375.1-2"/>
    <property type="match status" value="1"/>
</dbReference>
<evidence type="ECO:0000313" key="13">
    <source>
        <dbReference type="Proteomes" id="UP001238163"/>
    </source>
</evidence>
<comment type="caution">
    <text evidence="12">The sequence shown here is derived from an EMBL/GenBank/DDBJ whole genome shotgun (WGS) entry which is preliminary data.</text>
</comment>
<keyword evidence="7 12" id="KW-0808">Transferase</keyword>
<dbReference type="SUPFAM" id="SSF142754">
    <property type="entry name" value="NadA-like"/>
    <property type="match status" value="1"/>
</dbReference>
<dbReference type="RefSeq" id="WP_307262621.1">
    <property type="nucleotide sequence ID" value="NZ_JAUSVL010000001.1"/>
</dbReference>
<dbReference type="GO" id="GO:0008987">
    <property type="term" value="F:quinolinate synthetase A activity"/>
    <property type="evidence" value="ECO:0007669"/>
    <property type="project" value="UniProtKB-UniRule"/>
</dbReference>
<evidence type="ECO:0000256" key="9">
    <source>
        <dbReference type="ARBA" id="ARBA00023004"/>
    </source>
</evidence>
<reference evidence="12" key="1">
    <citation type="submission" date="2023-07" db="EMBL/GenBank/DDBJ databases">
        <title>Genomic Encyclopedia of Type Strains, Phase IV (KMG-IV): sequencing the most valuable type-strain genomes for metagenomic binning, comparative biology and taxonomic classification.</title>
        <authorList>
            <person name="Goeker M."/>
        </authorList>
    </citation>
    <scope>NUCLEOTIDE SEQUENCE</scope>
    <source>
        <strain evidence="12">DSM 24202</strain>
    </source>
</reference>
<dbReference type="InterPro" id="IPR003473">
    <property type="entry name" value="NadA"/>
</dbReference>
<evidence type="ECO:0000256" key="2">
    <source>
        <dbReference type="ARBA" id="ARBA00005065"/>
    </source>
</evidence>
<evidence type="ECO:0000256" key="6">
    <source>
        <dbReference type="ARBA" id="ARBA00022642"/>
    </source>
</evidence>
<evidence type="ECO:0000256" key="4">
    <source>
        <dbReference type="ARBA" id="ARBA00022485"/>
    </source>
</evidence>
<dbReference type="EMBL" id="JAUSVL010000001">
    <property type="protein sequence ID" value="MDQ0290764.1"/>
    <property type="molecule type" value="Genomic_DNA"/>
</dbReference>
<dbReference type="Proteomes" id="UP001238163">
    <property type="component" value="Unassembled WGS sequence"/>
</dbReference>
<organism evidence="12 13">
    <name type="scientific">Oligosphaera ethanolica</name>
    <dbReference type="NCBI Taxonomy" id="760260"/>
    <lineage>
        <taxon>Bacteria</taxon>
        <taxon>Pseudomonadati</taxon>
        <taxon>Lentisphaerota</taxon>
        <taxon>Oligosphaeria</taxon>
        <taxon>Oligosphaerales</taxon>
        <taxon>Oligosphaeraceae</taxon>
        <taxon>Oligosphaera</taxon>
    </lineage>
</organism>
<keyword evidence="4" id="KW-0004">4Fe-4S</keyword>
<evidence type="ECO:0000256" key="8">
    <source>
        <dbReference type="ARBA" id="ARBA00022723"/>
    </source>
</evidence>
<keyword evidence="13" id="KW-1185">Reference proteome</keyword>
<dbReference type="GO" id="GO:0046872">
    <property type="term" value="F:metal ion binding"/>
    <property type="evidence" value="ECO:0007669"/>
    <property type="project" value="UniProtKB-KW"/>
</dbReference>
<dbReference type="AlphaFoldDB" id="A0AAE3VIK3"/>
<accession>A0AAE3VIK3</accession>
<dbReference type="InterPro" id="IPR036094">
    <property type="entry name" value="NadA_sf"/>
</dbReference>
<comment type="pathway">
    <text evidence="2">Cofactor biosynthesis; NAD(+) biosynthesis; quinolinate from iminoaspartate: step 1/1.</text>
</comment>
<evidence type="ECO:0000256" key="11">
    <source>
        <dbReference type="NCBIfam" id="TIGR00550"/>
    </source>
</evidence>
<evidence type="ECO:0000256" key="3">
    <source>
        <dbReference type="ARBA" id="ARBA00012669"/>
    </source>
</evidence>
<evidence type="ECO:0000256" key="5">
    <source>
        <dbReference type="ARBA" id="ARBA00022490"/>
    </source>
</evidence>
<evidence type="ECO:0000256" key="10">
    <source>
        <dbReference type="ARBA" id="ARBA00023014"/>
    </source>
</evidence>
<dbReference type="PANTHER" id="PTHR30573:SF0">
    <property type="entry name" value="QUINOLINATE SYNTHASE, CHLOROPLASTIC"/>
    <property type="match status" value="1"/>
</dbReference>
<proteinExistence type="predicted"/>
<evidence type="ECO:0000256" key="1">
    <source>
        <dbReference type="ARBA" id="ARBA00001966"/>
    </source>
</evidence>
<keyword evidence="9" id="KW-0408">Iron</keyword>
<keyword evidence="5" id="KW-0963">Cytoplasm</keyword>
<sequence>MNDTPQDIITAINRLRQERRAVILAHTYQPAEVQDIADYVGDSYGLSVQAAAIKDADLIVFCGVQFMAETAAILNPTRKVIMPDPSAGCPMADMITADKLRAFKAKHPGAPVVCYVNSTAEVKAESDICCTSANAVKIVKSLGDVPEILFVPDQFLGKFVENQLGRKLVLWEGFCPTHYTLGPETIARMKAEYPDAKVMVHPETRPDTQAAADYILSTGQMVDLVKDTNIKRFLVGTEEGIIHTLRKTAPHCEFIAISQFLRCPNMKKTTLPKILNALETGETVISVDPVIAAKAKKAIDAMLDISRRP</sequence>
<dbReference type="EC" id="2.5.1.72" evidence="3 11"/>
<keyword evidence="6" id="KW-0662">Pyridine nucleotide biosynthesis</keyword>
<dbReference type="PANTHER" id="PTHR30573">
    <property type="entry name" value="QUINOLINATE SYNTHETASE A"/>
    <property type="match status" value="1"/>
</dbReference>
<dbReference type="Pfam" id="PF02445">
    <property type="entry name" value="NadA"/>
    <property type="match status" value="1"/>
</dbReference>
<dbReference type="Gene3D" id="3.40.50.10800">
    <property type="entry name" value="NadA-like"/>
    <property type="match status" value="3"/>
</dbReference>
<name>A0AAE3VIK3_9BACT</name>
<keyword evidence="10" id="KW-0411">Iron-sulfur</keyword>
<evidence type="ECO:0000313" key="12">
    <source>
        <dbReference type="EMBL" id="MDQ0290764.1"/>
    </source>
</evidence>
<protein>
    <recommendedName>
        <fullName evidence="3 11">Quinolinate synthase</fullName>
        <ecNumber evidence="3 11">2.5.1.72</ecNumber>
    </recommendedName>
</protein>
<keyword evidence="8" id="KW-0479">Metal-binding</keyword>
<dbReference type="NCBIfam" id="TIGR00550">
    <property type="entry name" value="nadA"/>
    <property type="match status" value="1"/>
</dbReference>
<gene>
    <name evidence="12" type="ORF">J3R75_002871</name>
</gene>
<evidence type="ECO:0000256" key="7">
    <source>
        <dbReference type="ARBA" id="ARBA00022679"/>
    </source>
</evidence>